<comment type="function">
    <text evidence="6">ATP-dependent RNA helicase involved in mRNA turnover, and more specifically in mRNA decapping.</text>
</comment>
<dbReference type="Pfam" id="PF00271">
    <property type="entry name" value="Helicase_C"/>
    <property type="match status" value="1"/>
</dbReference>
<dbReference type="InterPro" id="IPR027417">
    <property type="entry name" value="P-loop_NTPase"/>
</dbReference>
<dbReference type="SUPFAM" id="SSF52540">
    <property type="entry name" value="P-loop containing nucleoside triphosphate hydrolases"/>
    <property type="match status" value="1"/>
</dbReference>
<evidence type="ECO:0000256" key="4">
    <source>
        <dbReference type="ARBA" id="ARBA00022806"/>
    </source>
</evidence>
<evidence type="ECO:0000256" key="2">
    <source>
        <dbReference type="ARBA" id="ARBA00022741"/>
    </source>
</evidence>
<keyword evidence="3 8" id="KW-0378">Hydrolase</keyword>
<name>A0AAF0QX45_SOLVR</name>
<dbReference type="EMBL" id="CP133616">
    <property type="protein sequence ID" value="WMV30868.1"/>
    <property type="molecule type" value="Genomic_DNA"/>
</dbReference>
<evidence type="ECO:0000256" key="1">
    <source>
        <dbReference type="ARBA" id="ARBA00004496"/>
    </source>
</evidence>
<dbReference type="GO" id="GO:0003676">
    <property type="term" value="F:nucleic acid binding"/>
    <property type="evidence" value="ECO:0007669"/>
    <property type="project" value="InterPro"/>
</dbReference>
<evidence type="ECO:0000259" key="10">
    <source>
        <dbReference type="PROSITE" id="PS51194"/>
    </source>
</evidence>
<evidence type="ECO:0000256" key="3">
    <source>
        <dbReference type="ARBA" id="ARBA00022801"/>
    </source>
</evidence>
<comment type="subcellular location">
    <subcellularLocation>
        <location evidence="1">Cytoplasm</location>
    </subcellularLocation>
</comment>
<dbReference type="AlphaFoldDB" id="A0AAF0QX45"/>
<dbReference type="PANTHER" id="PTHR47960">
    <property type="entry name" value="DEAD-BOX ATP-DEPENDENT RNA HELICASE 50"/>
    <property type="match status" value="1"/>
</dbReference>
<organism evidence="11 12">
    <name type="scientific">Solanum verrucosum</name>
    <dbReference type="NCBI Taxonomy" id="315347"/>
    <lineage>
        <taxon>Eukaryota</taxon>
        <taxon>Viridiplantae</taxon>
        <taxon>Streptophyta</taxon>
        <taxon>Embryophyta</taxon>
        <taxon>Tracheophyta</taxon>
        <taxon>Spermatophyta</taxon>
        <taxon>Magnoliopsida</taxon>
        <taxon>eudicotyledons</taxon>
        <taxon>Gunneridae</taxon>
        <taxon>Pentapetalae</taxon>
        <taxon>asterids</taxon>
        <taxon>lamiids</taxon>
        <taxon>Solanales</taxon>
        <taxon>Solanaceae</taxon>
        <taxon>Solanoideae</taxon>
        <taxon>Solaneae</taxon>
        <taxon>Solanum</taxon>
    </lineage>
</organism>
<reference evidence="11" key="1">
    <citation type="submission" date="2023-08" db="EMBL/GenBank/DDBJ databases">
        <title>A de novo genome assembly of Solanum verrucosum Schlechtendal, a Mexican diploid species geographically isolated from the other diploid A-genome species in potato relatives.</title>
        <authorList>
            <person name="Hosaka K."/>
        </authorList>
    </citation>
    <scope>NUCLEOTIDE SEQUENCE</scope>
    <source>
        <tissue evidence="11">Young leaves</tissue>
    </source>
</reference>
<evidence type="ECO:0000256" key="7">
    <source>
        <dbReference type="ARBA" id="ARBA00038316"/>
    </source>
</evidence>
<evidence type="ECO:0000259" key="9">
    <source>
        <dbReference type="PROSITE" id="PS51192"/>
    </source>
</evidence>
<accession>A0AAF0QX45</accession>
<evidence type="ECO:0000256" key="5">
    <source>
        <dbReference type="ARBA" id="ARBA00022840"/>
    </source>
</evidence>
<dbReference type="GO" id="GO:0005737">
    <property type="term" value="C:cytoplasm"/>
    <property type="evidence" value="ECO:0007669"/>
    <property type="project" value="UniProtKB-SubCell"/>
</dbReference>
<dbReference type="CDD" id="cd18787">
    <property type="entry name" value="SF2_C_DEAD"/>
    <property type="match status" value="1"/>
</dbReference>
<keyword evidence="4 8" id="KW-0347">Helicase</keyword>
<evidence type="ECO:0000256" key="8">
    <source>
        <dbReference type="RuleBase" id="RU000492"/>
    </source>
</evidence>
<dbReference type="GO" id="GO:0004386">
    <property type="term" value="F:helicase activity"/>
    <property type="evidence" value="ECO:0007669"/>
    <property type="project" value="UniProtKB-KW"/>
</dbReference>
<dbReference type="SMART" id="SM00487">
    <property type="entry name" value="DEXDc"/>
    <property type="match status" value="1"/>
</dbReference>
<evidence type="ECO:0000313" key="12">
    <source>
        <dbReference type="Proteomes" id="UP001234989"/>
    </source>
</evidence>
<feature type="domain" description="Helicase ATP-binding" evidence="9">
    <location>
        <begin position="157"/>
        <end position="287"/>
    </location>
</feature>
<dbReference type="Proteomes" id="UP001234989">
    <property type="component" value="Chromosome 5"/>
</dbReference>
<keyword evidence="2 8" id="KW-0547">Nucleotide-binding</keyword>
<evidence type="ECO:0000313" key="11">
    <source>
        <dbReference type="EMBL" id="WMV30868.1"/>
    </source>
</evidence>
<dbReference type="InterPro" id="IPR011545">
    <property type="entry name" value="DEAD/DEAH_box_helicase_dom"/>
</dbReference>
<evidence type="ECO:0000256" key="6">
    <source>
        <dbReference type="ARBA" id="ARBA00037591"/>
    </source>
</evidence>
<keyword evidence="5 8" id="KW-0067">ATP-binding</keyword>
<evidence type="ECO:0008006" key="13">
    <source>
        <dbReference type="Google" id="ProtNLM"/>
    </source>
</evidence>
<dbReference type="PROSITE" id="PS51192">
    <property type="entry name" value="HELICASE_ATP_BIND_1"/>
    <property type="match status" value="1"/>
</dbReference>
<proteinExistence type="inferred from homology"/>
<dbReference type="InterPro" id="IPR001650">
    <property type="entry name" value="Helicase_C-like"/>
</dbReference>
<sequence>MQGRQGYPCENLTTQHKVVVMDLDIKRRKKKRVACDLPRIRWGGLAEAKSQELERSWWLQVLGGVVETQVVCGRGQLIASGKQLERRDVKIDDDVAHHIEASLLDIIQDRKEWRLRIRLQGSSGNNLSTPQKSGYDLLASLSKTISLPRAHLWDYTVIILVPTRELALQTSQVCKELGKHLKIQVMVSTGGTILKDDIMRLYQPVHLLVGTPGRILDLARKGVCVLKDCSMLVMDEADKLLSPEFLPSIEQLIRFLPASRQILMFSATFPVTVKAFKDRYLQKPYVINLMDELTLKGISQFYAFVEERQKLHCLNTLFSKLQINQSIIFCNSVNRVELLAKKITELGYSCFYIHAKMLQDHRNRVFHDFRNGACRNLVCTGMIIVSTSNCYYSYLLVFLVVSAESVGEITEELTNIEGEIIGFYQKLCTETIQWWCTYHYDNCPILSRRTMKPYKLELSAEFAGEFGQKWIHRIKFFISTISFSVNGSPAEFFKAQRVLRQGDPLSPLLLVIAMEGLNYMIRTKNNQFAWVDKRL</sequence>
<gene>
    <name evidence="11" type="ORF">MTR67_024253</name>
</gene>
<dbReference type="PROSITE" id="PS00039">
    <property type="entry name" value="DEAD_ATP_HELICASE"/>
    <property type="match status" value="1"/>
</dbReference>
<dbReference type="InterPro" id="IPR014001">
    <property type="entry name" value="Helicase_ATP-bd"/>
</dbReference>
<feature type="domain" description="Helicase C-terminal" evidence="10">
    <location>
        <begin position="297"/>
        <end position="482"/>
    </location>
</feature>
<dbReference type="Gene3D" id="3.40.50.300">
    <property type="entry name" value="P-loop containing nucleotide triphosphate hydrolases"/>
    <property type="match status" value="2"/>
</dbReference>
<comment type="similarity">
    <text evidence="7">Belongs to the DEAD box helicase family. DDX6/DHH1 subfamily.</text>
</comment>
<dbReference type="Pfam" id="PF00270">
    <property type="entry name" value="DEAD"/>
    <property type="match status" value="1"/>
</dbReference>
<dbReference type="GO" id="GO:0005524">
    <property type="term" value="F:ATP binding"/>
    <property type="evidence" value="ECO:0007669"/>
    <property type="project" value="UniProtKB-KW"/>
</dbReference>
<dbReference type="InterPro" id="IPR000629">
    <property type="entry name" value="RNA-helicase_DEAD-box_CS"/>
</dbReference>
<dbReference type="PROSITE" id="PS51194">
    <property type="entry name" value="HELICASE_CTER"/>
    <property type="match status" value="1"/>
</dbReference>
<keyword evidence="12" id="KW-1185">Reference proteome</keyword>
<dbReference type="GO" id="GO:0016787">
    <property type="term" value="F:hydrolase activity"/>
    <property type="evidence" value="ECO:0007669"/>
    <property type="project" value="UniProtKB-KW"/>
</dbReference>
<protein>
    <recommendedName>
        <fullName evidence="13">DEAD-box ATP-dependent RNA helicase 8</fullName>
    </recommendedName>
</protein>